<evidence type="ECO:0000256" key="14">
    <source>
        <dbReference type="ARBA" id="ARBA00022984"/>
    </source>
</evidence>
<sequence>MSTDDNKQNTNKRKKKNKSKSINKILKVIVIALLLVIFIGAGAALGTAYAWIKSAEPLDTKEVFNLDQTSYIVDEKDRVIDKLHANENRSIVTLDQIPKNLQNAFIAIEDKRFYKHNGIDPQRMVGSLIEDIKLGKLAHGASTITQQLIKNVYLTQDKEWKRKVVEMYYAIQLERQFTKDQILEAYLNTIGLGGNNIAGVKEGALYYFAKDLKDLSLAESAVIAGITNLPSAYSPYLNYDKSMKRKNLILGEMLKQNMISKDEYDKAITEEIKLAKAEKEVDTTYFADMVIKDVTQALQDKLGYTKEEANRKVFNGGLKIVATIDTDLQNILEESFNNPDLFPKSSEDENNILQPQAAMVILDNKTGEIKAVMGGRDPKVRRGLNRANSDQTQRQPGSAIKPLAVYAPALDNGYTTGTVIDDAPVTFGTYSPRNYDRKFSGLVTVREAIQRSLNVVAVKIVQDIGVERSYEYLQKFGITTLDKTNDKNLPALALGGMTKGLKPLELAAAYNVFPNKGVYIKPISFTKVYDRYGNVLLDNTPEKHRVISEQVAYLMVDIMKGVVKGGTGGNAALANMPVAGKTGTTSEQKDAWFVGYTPYYTAAVWIGHDMPKKMSFTGGSYPAKLWKSIMQTIHKDLPRKDFERPDGLVSVEICTESGKRPSELCALDPRGSTIRSELFIKGTEPPEDSICDIHVIKDVCIESNKLASEYCPPASIQSKVFIQRPEALDPNRPMPADYIYEAPTSICDIHKTFMPEPEEGDDYETDSDTGEIDSSGGDDDY</sequence>
<evidence type="ECO:0000256" key="22">
    <source>
        <dbReference type="ARBA" id="ARBA00049902"/>
    </source>
</evidence>
<dbReference type="PANTHER" id="PTHR32282">
    <property type="entry name" value="BINDING PROTEIN TRANSPEPTIDASE, PUTATIVE-RELATED"/>
    <property type="match status" value="1"/>
</dbReference>
<evidence type="ECO:0000313" key="28">
    <source>
        <dbReference type="Proteomes" id="UP001651880"/>
    </source>
</evidence>
<keyword evidence="13" id="KW-0735">Signal-anchor</keyword>
<evidence type="ECO:0000256" key="8">
    <source>
        <dbReference type="ARBA" id="ARBA00022676"/>
    </source>
</evidence>
<evidence type="ECO:0000256" key="23">
    <source>
        <dbReference type="SAM" id="MobiDB-lite"/>
    </source>
</evidence>
<keyword evidence="6" id="KW-0121">Carboxypeptidase</keyword>
<evidence type="ECO:0000259" key="25">
    <source>
        <dbReference type="Pfam" id="PF00905"/>
    </source>
</evidence>
<feature type="domain" description="Penicillin-binding protein transpeptidase" evidence="25">
    <location>
        <begin position="358"/>
        <end position="631"/>
    </location>
</feature>
<comment type="catalytic activity">
    <reaction evidence="20">
        <text>Preferential cleavage: (Ac)2-L-Lys-D-Ala-|-D-Ala. Also transpeptidation of peptidyl-alanyl moieties that are N-acyl substituents of D-alanine.</text>
        <dbReference type="EC" id="3.4.16.4"/>
    </reaction>
</comment>
<dbReference type="EC" id="3.4.16.4" evidence="3"/>
<evidence type="ECO:0000256" key="2">
    <source>
        <dbReference type="ARBA" id="ARBA00004401"/>
    </source>
</evidence>
<keyword evidence="5" id="KW-1003">Cell membrane</keyword>
<evidence type="ECO:0000256" key="20">
    <source>
        <dbReference type="ARBA" id="ARBA00034000"/>
    </source>
</evidence>
<keyword evidence="11" id="KW-0378">Hydrolase</keyword>
<evidence type="ECO:0000256" key="3">
    <source>
        <dbReference type="ARBA" id="ARBA00012448"/>
    </source>
</evidence>
<evidence type="ECO:0000256" key="15">
    <source>
        <dbReference type="ARBA" id="ARBA00022989"/>
    </source>
</evidence>
<dbReference type="RefSeq" id="WP_255228517.1">
    <property type="nucleotide sequence ID" value="NZ_JAJEKE010000017.1"/>
</dbReference>
<feature type="compositionally biased region" description="Acidic residues" evidence="23">
    <location>
        <begin position="756"/>
        <end position="781"/>
    </location>
</feature>
<dbReference type="Pfam" id="PF00905">
    <property type="entry name" value="Transpeptidase"/>
    <property type="match status" value="1"/>
</dbReference>
<feature type="region of interest" description="Disordered" evidence="23">
    <location>
        <begin position="752"/>
        <end position="781"/>
    </location>
</feature>
<evidence type="ECO:0000256" key="12">
    <source>
        <dbReference type="ARBA" id="ARBA00022960"/>
    </source>
</evidence>
<keyword evidence="19" id="KW-0961">Cell wall biogenesis/degradation</keyword>
<reference evidence="27 28" key="1">
    <citation type="submission" date="2021-10" db="EMBL/GenBank/DDBJ databases">
        <title>Lutispora strain m25 sp. nov., a thermophilic, non-spore-forming bacterium isolated from a lab-scale methanogenic bioreactor digesting anaerobic sludge.</title>
        <authorList>
            <person name="El Houari A."/>
            <person name="Mcdonald J."/>
        </authorList>
    </citation>
    <scope>NUCLEOTIDE SEQUENCE [LARGE SCALE GENOMIC DNA]</scope>
    <source>
        <strain evidence="28">m25</strain>
    </source>
</reference>
<dbReference type="InterPro" id="IPR012338">
    <property type="entry name" value="Beta-lactam/transpept-like"/>
</dbReference>
<evidence type="ECO:0000259" key="26">
    <source>
        <dbReference type="Pfam" id="PF00912"/>
    </source>
</evidence>
<organism evidence="27 28">
    <name type="scientific">Lutispora saccharofermentans</name>
    <dbReference type="NCBI Taxonomy" id="3024236"/>
    <lineage>
        <taxon>Bacteria</taxon>
        <taxon>Bacillati</taxon>
        <taxon>Bacillota</taxon>
        <taxon>Clostridia</taxon>
        <taxon>Lutisporales</taxon>
        <taxon>Lutisporaceae</taxon>
        <taxon>Lutispora</taxon>
    </lineage>
</organism>
<keyword evidence="7" id="KW-0645">Protease</keyword>
<evidence type="ECO:0000256" key="10">
    <source>
        <dbReference type="ARBA" id="ARBA00022692"/>
    </source>
</evidence>
<name>A0ABT1NIJ5_9FIRM</name>
<dbReference type="Proteomes" id="UP001651880">
    <property type="component" value="Unassembled WGS sequence"/>
</dbReference>
<evidence type="ECO:0000256" key="13">
    <source>
        <dbReference type="ARBA" id="ARBA00022968"/>
    </source>
</evidence>
<dbReference type="InterPro" id="IPR050396">
    <property type="entry name" value="Glycosyltr_51/Transpeptidase"/>
</dbReference>
<evidence type="ECO:0000313" key="27">
    <source>
        <dbReference type="EMBL" id="MCQ1530996.1"/>
    </source>
</evidence>
<evidence type="ECO:0000256" key="21">
    <source>
        <dbReference type="ARBA" id="ARBA00044770"/>
    </source>
</evidence>
<dbReference type="InterPro" id="IPR023346">
    <property type="entry name" value="Lysozyme-like_dom_sf"/>
</dbReference>
<accession>A0ABT1NIJ5</accession>
<evidence type="ECO:0000256" key="17">
    <source>
        <dbReference type="ARBA" id="ARBA00023251"/>
    </source>
</evidence>
<dbReference type="InterPro" id="IPR001264">
    <property type="entry name" value="Glyco_trans_51"/>
</dbReference>
<evidence type="ECO:0000256" key="9">
    <source>
        <dbReference type="ARBA" id="ARBA00022679"/>
    </source>
</evidence>
<dbReference type="InterPro" id="IPR036950">
    <property type="entry name" value="PBP_transglycosylase"/>
</dbReference>
<keyword evidence="16 24" id="KW-0472">Membrane</keyword>
<dbReference type="InterPro" id="IPR001460">
    <property type="entry name" value="PCN-bd_Tpept"/>
</dbReference>
<gene>
    <name evidence="27" type="ORF">LJD61_15810</name>
</gene>
<keyword evidence="8" id="KW-0328">Glycosyltransferase</keyword>
<comment type="catalytic activity">
    <reaction evidence="22">
        <text>[GlcNAc-(1-&gt;4)-Mur2Ac(oyl-L-Ala-gamma-D-Glu-L-Lys-D-Ala-D-Ala)](n)-di-trans,octa-cis-undecaprenyl diphosphate + beta-D-GlcNAc-(1-&gt;4)-Mur2Ac(oyl-L-Ala-gamma-D-Glu-L-Lys-D-Ala-D-Ala)-di-trans,octa-cis-undecaprenyl diphosphate = [GlcNAc-(1-&gt;4)-Mur2Ac(oyl-L-Ala-gamma-D-Glu-L-Lys-D-Ala-D-Ala)](n+1)-di-trans,octa-cis-undecaprenyl diphosphate + di-trans,octa-cis-undecaprenyl diphosphate + H(+)</text>
        <dbReference type="Rhea" id="RHEA:23708"/>
        <dbReference type="Rhea" id="RHEA-COMP:9602"/>
        <dbReference type="Rhea" id="RHEA-COMP:9603"/>
        <dbReference type="ChEBI" id="CHEBI:15378"/>
        <dbReference type="ChEBI" id="CHEBI:58405"/>
        <dbReference type="ChEBI" id="CHEBI:60033"/>
        <dbReference type="ChEBI" id="CHEBI:78435"/>
        <dbReference type="EC" id="2.4.99.28"/>
    </reaction>
</comment>
<keyword evidence="15 24" id="KW-1133">Transmembrane helix</keyword>
<protein>
    <recommendedName>
        <fullName evidence="4">Penicillin-binding protein 1A</fullName>
        <ecNumber evidence="21">2.4.99.28</ecNumber>
        <ecNumber evidence="3">3.4.16.4</ecNumber>
    </recommendedName>
</protein>
<evidence type="ECO:0000256" key="1">
    <source>
        <dbReference type="ARBA" id="ARBA00002624"/>
    </source>
</evidence>
<keyword evidence="12" id="KW-0133">Cell shape</keyword>
<proteinExistence type="predicted"/>
<evidence type="ECO:0000256" key="7">
    <source>
        <dbReference type="ARBA" id="ARBA00022670"/>
    </source>
</evidence>
<dbReference type="Gene3D" id="3.40.710.10">
    <property type="entry name" value="DD-peptidase/beta-lactamase superfamily"/>
    <property type="match status" value="1"/>
</dbReference>
<evidence type="ECO:0000256" key="19">
    <source>
        <dbReference type="ARBA" id="ARBA00023316"/>
    </source>
</evidence>
<evidence type="ECO:0000256" key="6">
    <source>
        <dbReference type="ARBA" id="ARBA00022645"/>
    </source>
</evidence>
<keyword evidence="14" id="KW-0573">Peptidoglycan synthesis</keyword>
<dbReference type="EMBL" id="JAJEKE010000017">
    <property type="protein sequence ID" value="MCQ1530996.1"/>
    <property type="molecule type" value="Genomic_DNA"/>
</dbReference>
<keyword evidence="17" id="KW-0046">Antibiotic resistance</keyword>
<evidence type="ECO:0000256" key="5">
    <source>
        <dbReference type="ARBA" id="ARBA00022475"/>
    </source>
</evidence>
<evidence type="ECO:0000256" key="4">
    <source>
        <dbReference type="ARBA" id="ARBA00018638"/>
    </source>
</evidence>
<comment type="function">
    <text evidence="1">Cell wall formation. Synthesis of cross-linked peptidoglycan from the lipid intermediates. The enzyme has a penicillin-insensitive transglycosylase N-terminal domain (formation of linear glycan strands) and a penicillin-sensitive transpeptidase C-terminal domain (cross-linking of the peptide subunits).</text>
</comment>
<evidence type="ECO:0000256" key="11">
    <source>
        <dbReference type="ARBA" id="ARBA00022801"/>
    </source>
</evidence>
<dbReference type="EC" id="2.4.99.28" evidence="21"/>
<keyword evidence="18" id="KW-0511">Multifunctional enzyme</keyword>
<feature type="transmembrane region" description="Helical" evidence="24">
    <location>
        <begin position="25"/>
        <end position="52"/>
    </location>
</feature>
<dbReference type="Gene3D" id="1.10.3810.10">
    <property type="entry name" value="Biosynthetic peptidoglycan transglycosylase-like"/>
    <property type="match status" value="1"/>
</dbReference>
<evidence type="ECO:0000256" key="16">
    <source>
        <dbReference type="ARBA" id="ARBA00023136"/>
    </source>
</evidence>
<comment type="subcellular location">
    <subcellularLocation>
        <location evidence="2">Cell membrane</location>
        <topology evidence="2">Single-pass type II membrane protein</topology>
    </subcellularLocation>
</comment>
<dbReference type="SUPFAM" id="SSF56601">
    <property type="entry name" value="beta-lactamase/transpeptidase-like"/>
    <property type="match status" value="1"/>
</dbReference>
<dbReference type="Pfam" id="PF00912">
    <property type="entry name" value="Transgly"/>
    <property type="match status" value="1"/>
</dbReference>
<dbReference type="PANTHER" id="PTHR32282:SF11">
    <property type="entry name" value="PENICILLIN-BINDING PROTEIN 1B"/>
    <property type="match status" value="1"/>
</dbReference>
<keyword evidence="10 24" id="KW-0812">Transmembrane</keyword>
<comment type="caution">
    <text evidence="27">The sequence shown here is derived from an EMBL/GenBank/DDBJ whole genome shotgun (WGS) entry which is preliminary data.</text>
</comment>
<feature type="domain" description="Glycosyl transferase family 51" evidence="26">
    <location>
        <begin position="78"/>
        <end position="253"/>
    </location>
</feature>
<dbReference type="SUPFAM" id="SSF53955">
    <property type="entry name" value="Lysozyme-like"/>
    <property type="match status" value="1"/>
</dbReference>
<keyword evidence="28" id="KW-1185">Reference proteome</keyword>
<evidence type="ECO:0000256" key="24">
    <source>
        <dbReference type="SAM" id="Phobius"/>
    </source>
</evidence>
<evidence type="ECO:0000256" key="18">
    <source>
        <dbReference type="ARBA" id="ARBA00023268"/>
    </source>
</evidence>
<dbReference type="NCBIfam" id="TIGR02074">
    <property type="entry name" value="PBP_1a_fam"/>
    <property type="match status" value="1"/>
</dbReference>
<keyword evidence="9" id="KW-0808">Transferase</keyword>